<keyword evidence="3" id="KW-1185">Reference proteome</keyword>
<evidence type="ECO:0000313" key="3">
    <source>
        <dbReference type="Proteomes" id="UP000030747"/>
    </source>
</evidence>
<reference evidence="2" key="1">
    <citation type="submission" date="2013-10" db="EMBL/GenBank/DDBJ databases">
        <title>Genomic analysis of the causative agents of coccidiosis in chickens.</title>
        <authorList>
            <person name="Reid A.J."/>
            <person name="Blake D."/>
            <person name="Billington K."/>
            <person name="Browne H."/>
            <person name="Dunn M."/>
            <person name="Hung S."/>
            <person name="Kawahara F."/>
            <person name="Miranda-Saavedra D."/>
            <person name="Mourier T."/>
            <person name="Nagra H."/>
            <person name="Otto T.D."/>
            <person name="Rawlings N."/>
            <person name="Sanchez A."/>
            <person name="Sanders M."/>
            <person name="Subramaniam C."/>
            <person name="Tay Y."/>
            <person name="Dear P."/>
            <person name="Doerig C."/>
            <person name="Gruber A."/>
            <person name="Parkinson J."/>
            <person name="Shirley M."/>
            <person name="Wan K.L."/>
            <person name="Berriman M."/>
            <person name="Tomley F."/>
            <person name="Pain A."/>
        </authorList>
    </citation>
    <scope>NUCLEOTIDE SEQUENCE [LARGE SCALE GENOMIC DNA]</scope>
    <source>
        <strain evidence="2">Houghton</strain>
    </source>
</reference>
<reference evidence="2" key="2">
    <citation type="submission" date="2013-10" db="EMBL/GenBank/DDBJ databases">
        <authorList>
            <person name="Aslett M."/>
        </authorList>
    </citation>
    <scope>NUCLEOTIDE SEQUENCE [LARGE SCALE GENOMIC DNA]</scope>
    <source>
        <strain evidence="2">Houghton</strain>
    </source>
</reference>
<protein>
    <submittedName>
        <fullName evidence="2">Uncharacterized protein</fullName>
    </submittedName>
</protein>
<sequence>MASRPLCSQPASSFDGCLLLQALNEALGRLSAAAFVRRETAQKILTIAKQELLRLVLQRSSSLPSLVIVSHLEVYRHCNIGAAAAAAEWSDNTWLFVLRDPLIGVLPSSSGSSSSSGAATAQRSRSMQLQAEQLLQELKRQQLQHEQGQQQQLLLDAEDEPP</sequence>
<gene>
    <name evidence="2" type="ORF">ETH_00008125</name>
</gene>
<evidence type="ECO:0000256" key="1">
    <source>
        <dbReference type="SAM" id="Coils"/>
    </source>
</evidence>
<feature type="coiled-coil region" evidence="1">
    <location>
        <begin position="121"/>
        <end position="160"/>
    </location>
</feature>
<dbReference type="Proteomes" id="UP000030747">
    <property type="component" value="Unassembled WGS sequence"/>
</dbReference>
<name>U6L6U4_EIMTE</name>
<dbReference type="AlphaFoldDB" id="U6L6U4"/>
<evidence type="ECO:0000313" key="2">
    <source>
        <dbReference type="EMBL" id="CDJ43495.1"/>
    </source>
</evidence>
<dbReference type="VEuPathDB" id="ToxoDB:ETH2_0301100"/>
<dbReference type="OrthoDB" id="347959at2759"/>
<keyword evidence="1" id="KW-0175">Coiled coil</keyword>
<feature type="non-terminal residue" evidence="2">
    <location>
        <position position="162"/>
    </location>
</feature>
<dbReference type="GeneID" id="25250827"/>
<dbReference type="VEuPathDB" id="ToxoDB:ETH_00008125"/>
<proteinExistence type="predicted"/>
<accession>U6L6U4</accession>
<dbReference type="RefSeq" id="XP_013234245.1">
    <property type="nucleotide sequence ID" value="XM_013378791.1"/>
</dbReference>
<dbReference type="EMBL" id="HG675780">
    <property type="protein sequence ID" value="CDJ43495.1"/>
    <property type="molecule type" value="Genomic_DNA"/>
</dbReference>
<organism evidence="2 3">
    <name type="scientific">Eimeria tenella</name>
    <name type="common">Coccidian parasite</name>
    <dbReference type="NCBI Taxonomy" id="5802"/>
    <lineage>
        <taxon>Eukaryota</taxon>
        <taxon>Sar</taxon>
        <taxon>Alveolata</taxon>
        <taxon>Apicomplexa</taxon>
        <taxon>Conoidasida</taxon>
        <taxon>Coccidia</taxon>
        <taxon>Eucoccidiorida</taxon>
        <taxon>Eimeriorina</taxon>
        <taxon>Eimeriidae</taxon>
        <taxon>Eimeria</taxon>
    </lineage>
</organism>